<accession>A0ABQ9XJZ3</accession>
<organism evidence="2 3">
    <name type="scientific">Blattamonas nauphoetae</name>
    <dbReference type="NCBI Taxonomy" id="2049346"/>
    <lineage>
        <taxon>Eukaryota</taxon>
        <taxon>Metamonada</taxon>
        <taxon>Preaxostyla</taxon>
        <taxon>Oxymonadida</taxon>
        <taxon>Blattamonas</taxon>
    </lineage>
</organism>
<feature type="compositionally biased region" description="Basic and acidic residues" evidence="1">
    <location>
        <begin position="209"/>
        <end position="223"/>
    </location>
</feature>
<evidence type="ECO:0000313" key="3">
    <source>
        <dbReference type="Proteomes" id="UP001281761"/>
    </source>
</evidence>
<feature type="region of interest" description="Disordered" evidence="1">
    <location>
        <begin position="209"/>
        <end position="236"/>
    </location>
</feature>
<gene>
    <name evidence="2" type="ORF">BLNAU_13278</name>
</gene>
<dbReference type="EMBL" id="JARBJD010000113">
    <property type="protein sequence ID" value="KAK2951785.1"/>
    <property type="molecule type" value="Genomic_DNA"/>
</dbReference>
<proteinExistence type="predicted"/>
<dbReference type="Proteomes" id="UP001281761">
    <property type="component" value="Unassembled WGS sequence"/>
</dbReference>
<keyword evidence="3" id="KW-1185">Reference proteome</keyword>
<comment type="caution">
    <text evidence="2">The sequence shown here is derived from an EMBL/GenBank/DDBJ whole genome shotgun (WGS) entry which is preliminary data.</text>
</comment>
<evidence type="ECO:0000313" key="2">
    <source>
        <dbReference type="EMBL" id="KAK2951785.1"/>
    </source>
</evidence>
<sequence length="292" mass="32680">MYSPGLFDVIGTDEDKGDVDEESGKLTLSSKVLIELIAEKKYLSFQQNICCWDTNFLPTSTFRHEHILALQKLSLQYLLMSDYLLHNYTLFRYESTHTIREDLEGMIEFTSQAPTALPIGGFNLTVVGREKVGKSCPSFILSEFDIGRYVSACLARRCAHRIWLARTVHPHKSNAGVERGRICDAGRAGEDCGRAEWVTAGCGVEWTETRSHADRRSTRDGKDASGQPYHLVAPHTPPERACAYPRPLQLRPQRALRSRSLPPRLTTLFEGRPRRQHVASLPVLSGAGEIAG</sequence>
<reference evidence="2 3" key="1">
    <citation type="journal article" date="2022" name="bioRxiv">
        <title>Genomics of Preaxostyla Flagellates Illuminates Evolutionary Transitions and the Path Towards Mitochondrial Loss.</title>
        <authorList>
            <person name="Novak L.V.F."/>
            <person name="Treitli S.C."/>
            <person name="Pyrih J."/>
            <person name="Halakuc P."/>
            <person name="Pipaliya S.V."/>
            <person name="Vacek V."/>
            <person name="Brzon O."/>
            <person name="Soukal P."/>
            <person name="Eme L."/>
            <person name="Dacks J.B."/>
            <person name="Karnkowska A."/>
            <person name="Elias M."/>
            <person name="Hampl V."/>
        </authorList>
    </citation>
    <scope>NUCLEOTIDE SEQUENCE [LARGE SCALE GENOMIC DNA]</scope>
    <source>
        <strain evidence="2">NAU3</strain>
        <tissue evidence="2">Gut</tissue>
    </source>
</reference>
<name>A0ABQ9XJZ3_9EUKA</name>
<protein>
    <submittedName>
        <fullName evidence="2">Intron-binding protein aquarius N-terminus</fullName>
    </submittedName>
</protein>
<evidence type="ECO:0000256" key="1">
    <source>
        <dbReference type="SAM" id="MobiDB-lite"/>
    </source>
</evidence>